<name>E9G1S3_DAPPU</name>
<proteinExistence type="predicted"/>
<dbReference type="KEGG" id="dpx:DAPPUDRAFT_44312"/>
<dbReference type="InterPro" id="IPR008936">
    <property type="entry name" value="Rho_GTPase_activation_prot"/>
</dbReference>
<dbReference type="SUPFAM" id="SSF48350">
    <property type="entry name" value="GTPase activation domain, GAP"/>
    <property type="match status" value="1"/>
</dbReference>
<protein>
    <recommendedName>
        <fullName evidence="1">Rho-GAP domain-containing protein</fullName>
    </recommendedName>
</protein>
<dbReference type="GO" id="GO:0007165">
    <property type="term" value="P:signal transduction"/>
    <property type="evidence" value="ECO:0007669"/>
    <property type="project" value="InterPro"/>
</dbReference>
<dbReference type="PANTHER" id="PTHR23179:SF3">
    <property type="entry name" value="RHO GTPASE-ACTIVATING PROTEIN 20"/>
    <property type="match status" value="1"/>
</dbReference>
<evidence type="ECO:0000259" key="1">
    <source>
        <dbReference type="PROSITE" id="PS50238"/>
    </source>
</evidence>
<gene>
    <name evidence="2" type="ORF">DAPPUDRAFT_44312</name>
</gene>
<dbReference type="Pfam" id="PF00620">
    <property type="entry name" value="RhoGAP"/>
    <property type="match status" value="1"/>
</dbReference>
<dbReference type="Gene3D" id="1.10.555.10">
    <property type="entry name" value="Rho GTPase activation protein"/>
    <property type="match status" value="1"/>
</dbReference>
<dbReference type="FunFam" id="1.10.555.10:FF:000025">
    <property type="entry name" value="Rho GTPase-activating protein 20"/>
    <property type="match status" value="1"/>
</dbReference>
<dbReference type="InterPro" id="IPR000198">
    <property type="entry name" value="RhoGAP_dom"/>
</dbReference>
<feature type="non-terminal residue" evidence="2">
    <location>
        <position position="1"/>
    </location>
</feature>
<dbReference type="PhylomeDB" id="E9G1S3"/>
<evidence type="ECO:0000313" key="2">
    <source>
        <dbReference type="EMBL" id="EFX86547.1"/>
    </source>
</evidence>
<evidence type="ECO:0000313" key="3">
    <source>
        <dbReference type="Proteomes" id="UP000000305"/>
    </source>
</evidence>
<dbReference type="PROSITE" id="PS50238">
    <property type="entry name" value="RHOGAP"/>
    <property type="match status" value="1"/>
</dbReference>
<organism evidence="2 3">
    <name type="scientific">Daphnia pulex</name>
    <name type="common">Water flea</name>
    <dbReference type="NCBI Taxonomy" id="6669"/>
    <lineage>
        <taxon>Eukaryota</taxon>
        <taxon>Metazoa</taxon>
        <taxon>Ecdysozoa</taxon>
        <taxon>Arthropoda</taxon>
        <taxon>Crustacea</taxon>
        <taxon>Branchiopoda</taxon>
        <taxon>Diplostraca</taxon>
        <taxon>Cladocera</taxon>
        <taxon>Anomopoda</taxon>
        <taxon>Daphniidae</taxon>
        <taxon>Daphnia</taxon>
    </lineage>
</organism>
<dbReference type="HOGENOM" id="CLU_015883_4_0_1"/>
<feature type="domain" description="Rho-GAP" evidence="1">
    <location>
        <begin position="5"/>
        <end position="207"/>
    </location>
</feature>
<dbReference type="eggNOG" id="KOG4724">
    <property type="taxonomic scope" value="Eukaryota"/>
</dbReference>
<dbReference type="EMBL" id="GL732529">
    <property type="protein sequence ID" value="EFX86547.1"/>
    <property type="molecule type" value="Genomic_DNA"/>
</dbReference>
<dbReference type="OMA" id="EDWMEVM"/>
<dbReference type="SMART" id="SM00324">
    <property type="entry name" value="RhoGAP"/>
    <property type="match status" value="1"/>
</dbReference>
<dbReference type="AlphaFoldDB" id="E9G1S3"/>
<keyword evidence="3" id="KW-1185">Reference proteome</keyword>
<dbReference type="OrthoDB" id="27389at2759"/>
<dbReference type="InParanoid" id="E9G1S3"/>
<reference evidence="2 3" key="1">
    <citation type="journal article" date="2011" name="Science">
        <title>The ecoresponsive genome of Daphnia pulex.</title>
        <authorList>
            <person name="Colbourne J.K."/>
            <person name="Pfrender M.E."/>
            <person name="Gilbert D."/>
            <person name="Thomas W.K."/>
            <person name="Tucker A."/>
            <person name="Oakley T.H."/>
            <person name="Tokishita S."/>
            <person name="Aerts A."/>
            <person name="Arnold G.J."/>
            <person name="Basu M.K."/>
            <person name="Bauer D.J."/>
            <person name="Caceres C.E."/>
            <person name="Carmel L."/>
            <person name="Casola C."/>
            <person name="Choi J.H."/>
            <person name="Detter J.C."/>
            <person name="Dong Q."/>
            <person name="Dusheyko S."/>
            <person name="Eads B.D."/>
            <person name="Frohlich T."/>
            <person name="Geiler-Samerotte K.A."/>
            <person name="Gerlach D."/>
            <person name="Hatcher P."/>
            <person name="Jogdeo S."/>
            <person name="Krijgsveld J."/>
            <person name="Kriventseva E.V."/>
            <person name="Kultz D."/>
            <person name="Laforsch C."/>
            <person name="Lindquist E."/>
            <person name="Lopez J."/>
            <person name="Manak J.R."/>
            <person name="Muller J."/>
            <person name="Pangilinan J."/>
            <person name="Patwardhan R.P."/>
            <person name="Pitluck S."/>
            <person name="Pritham E.J."/>
            <person name="Rechtsteiner A."/>
            <person name="Rho M."/>
            <person name="Rogozin I.B."/>
            <person name="Sakarya O."/>
            <person name="Salamov A."/>
            <person name="Schaack S."/>
            <person name="Shapiro H."/>
            <person name="Shiga Y."/>
            <person name="Skalitzky C."/>
            <person name="Smith Z."/>
            <person name="Souvorov A."/>
            <person name="Sung W."/>
            <person name="Tang Z."/>
            <person name="Tsuchiya D."/>
            <person name="Tu H."/>
            <person name="Vos H."/>
            <person name="Wang M."/>
            <person name="Wolf Y.I."/>
            <person name="Yamagata H."/>
            <person name="Yamada T."/>
            <person name="Ye Y."/>
            <person name="Shaw J.R."/>
            <person name="Andrews J."/>
            <person name="Crease T.J."/>
            <person name="Tang H."/>
            <person name="Lucas S.M."/>
            <person name="Robertson H.M."/>
            <person name="Bork P."/>
            <person name="Koonin E.V."/>
            <person name="Zdobnov E.M."/>
            <person name="Grigoriev I.V."/>
            <person name="Lynch M."/>
            <person name="Boore J.L."/>
        </authorList>
    </citation>
    <scope>NUCLEOTIDE SEQUENCE [LARGE SCALE GENOMIC DNA]</scope>
</reference>
<dbReference type="PANTHER" id="PTHR23179">
    <property type="entry name" value="T-CELL ACTIVATION RHO GTPASE ACTIVATING PROTEIN-RELATED"/>
    <property type="match status" value="1"/>
</dbReference>
<dbReference type="STRING" id="6669.E9G1S3"/>
<dbReference type="Proteomes" id="UP000000305">
    <property type="component" value="Unassembled WGS sequence"/>
</dbReference>
<sequence>AFFGQPLNKIFPQADQLPQPIMDMLLELRAKGPHTVGIFRKSANARQVREIRERIDANGSRMDWNGVNAVVTAVVFKDFLRSLPDSLLCSGMYDQWLQVAAMDGQDSALEKIKGLCDRLPSANVTLLRHFLCVLLHIVANSSHNMMSASNLAVCVGPSLLWAPVAAANATAAAAALNPALALSAEATASKQVPALVAVLIDKCSILFGAETVIFF</sequence>
<accession>E9G1S3</accession>